<protein>
    <submittedName>
        <fullName evidence="2">Uncharacterized protein</fullName>
    </submittedName>
</protein>
<sequence>MKQLIKKLFGWMKESNRPAHMKAGNTIFVIVLIVFTLLGGILLNPLLEGYSYEGSSRLFILAMIQALIVVFIAMCSVEYIQERMGCKWDWLDIAAGCLGSVCITVFTILLVILA</sequence>
<dbReference type="RefSeq" id="WP_186968002.1">
    <property type="nucleotide sequence ID" value="NZ_JACOOE010000008.1"/>
</dbReference>
<feature type="transmembrane region" description="Helical" evidence="1">
    <location>
        <begin position="91"/>
        <end position="113"/>
    </location>
</feature>
<gene>
    <name evidence="2" type="ORF">H8S67_16170</name>
</gene>
<keyword evidence="1" id="KW-0472">Membrane</keyword>
<comment type="caution">
    <text evidence="2">The sequence shown here is derived from an EMBL/GenBank/DDBJ whole genome shotgun (WGS) entry which is preliminary data.</text>
</comment>
<keyword evidence="1" id="KW-0812">Transmembrane</keyword>
<evidence type="ECO:0000256" key="1">
    <source>
        <dbReference type="SAM" id="Phobius"/>
    </source>
</evidence>
<evidence type="ECO:0000313" key="3">
    <source>
        <dbReference type="Proteomes" id="UP000600600"/>
    </source>
</evidence>
<organism evidence="2 3">
    <name type="scientific">Bacteroides difficilis</name>
    <dbReference type="NCBI Taxonomy" id="2763021"/>
    <lineage>
        <taxon>Bacteria</taxon>
        <taxon>Pseudomonadati</taxon>
        <taxon>Bacteroidota</taxon>
        <taxon>Bacteroidia</taxon>
        <taxon>Bacteroidales</taxon>
        <taxon>Bacteroidaceae</taxon>
        <taxon>Bacteroides</taxon>
    </lineage>
</organism>
<dbReference type="EMBL" id="JACOOE010000008">
    <property type="protein sequence ID" value="MBC5606196.1"/>
    <property type="molecule type" value="Genomic_DNA"/>
</dbReference>
<proteinExistence type="predicted"/>
<dbReference type="Proteomes" id="UP000600600">
    <property type="component" value="Unassembled WGS sequence"/>
</dbReference>
<keyword evidence="3" id="KW-1185">Reference proteome</keyword>
<reference evidence="2 3" key="1">
    <citation type="submission" date="2020-08" db="EMBL/GenBank/DDBJ databases">
        <title>Genome public.</title>
        <authorList>
            <person name="Liu C."/>
            <person name="Sun Q."/>
        </authorList>
    </citation>
    <scope>NUCLEOTIDE SEQUENCE [LARGE SCALE GENOMIC DNA]</scope>
    <source>
        <strain evidence="2 3">M27</strain>
    </source>
</reference>
<accession>A0ABR7CEK0</accession>
<evidence type="ECO:0000313" key="2">
    <source>
        <dbReference type="EMBL" id="MBC5606196.1"/>
    </source>
</evidence>
<feature type="transmembrane region" description="Helical" evidence="1">
    <location>
        <begin position="21"/>
        <end position="46"/>
    </location>
</feature>
<keyword evidence="1" id="KW-1133">Transmembrane helix</keyword>
<feature type="transmembrane region" description="Helical" evidence="1">
    <location>
        <begin position="58"/>
        <end position="79"/>
    </location>
</feature>
<name>A0ABR7CEK0_9BACE</name>